<gene>
    <name evidence="1" type="ORF">QAD02_018367</name>
</gene>
<reference evidence="1" key="1">
    <citation type="submission" date="2023-04" db="EMBL/GenBank/DDBJ databases">
        <title>A chromosome-level genome assembly of the parasitoid wasp Eretmocerus hayati.</title>
        <authorList>
            <person name="Zhong Y."/>
            <person name="Liu S."/>
            <person name="Liu Y."/>
        </authorList>
    </citation>
    <scope>NUCLEOTIDE SEQUENCE</scope>
    <source>
        <strain evidence="1">ZJU_SS_LIU_2023</strain>
    </source>
</reference>
<name>A0ACC2PLC5_9HYME</name>
<organism evidence="1 2">
    <name type="scientific">Eretmocerus hayati</name>
    <dbReference type="NCBI Taxonomy" id="131215"/>
    <lineage>
        <taxon>Eukaryota</taxon>
        <taxon>Metazoa</taxon>
        <taxon>Ecdysozoa</taxon>
        <taxon>Arthropoda</taxon>
        <taxon>Hexapoda</taxon>
        <taxon>Insecta</taxon>
        <taxon>Pterygota</taxon>
        <taxon>Neoptera</taxon>
        <taxon>Endopterygota</taxon>
        <taxon>Hymenoptera</taxon>
        <taxon>Apocrita</taxon>
        <taxon>Proctotrupomorpha</taxon>
        <taxon>Chalcidoidea</taxon>
        <taxon>Aphelinidae</taxon>
        <taxon>Aphelininae</taxon>
        <taxon>Eretmocerus</taxon>
    </lineage>
</organism>
<evidence type="ECO:0000313" key="1">
    <source>
        <dbReference type="EMBL" id="KAJ8682575.1"/>
    </source>
</evidence>
<sequence length="580" mass="62150">MSGKNLINAVEDIVNESLIGYTFAYPHLELHASKRVVLKSGWRKVSEKVSVVSGGGSGHEPFTSGFVGSGMLSASVSGSIYAAPPSSHILHAIQCVSMNNKNAGCLVIIPNYTGDCLNFGLAIEEAKRLGLKVSQVVVEDDCSIPECELGRAGKRALPGIVLVIKVAGAMAEKGCSLDEVTKFTQTVCDNVASCSVGLTVCTVPGQGRMFELANDEVELGQGLHGEAGYKRMKLTTANEIVSELLERIKKASKVTSGDSVAILINNFGGLSQLEQGVVVKEVVTQLRTVGITPVRVYCGLLMTSLDGAGITISLLKLPESERELILDCLDDRTEAPRWPGCSYSLPASNYQDDTNFESFEEKCSEDGPRLREDQGKMLKRCLQNACLAIIAKEKVINELDGGCGDGDCGTTHKHLAEGILLAINDLDLEHPSLLLSQLAKIAEDRMGGTSGALYSLMFTAASAELSKIDKNRQDWSKIWALTCRAGLNGIMKYSKARLGDKTMIDVLEPSLRRFEENLSLPPAEVGKLVATCALESAESTKNLIPRAGRASYVKQAEYLKGVDAGAFAVATWINAVVKTL</sequence>
<proteinExistence type="predicted"/>
<comment type="caution">
    <text evidence="1">The sequence shown here is derived from an EMBL/GenBank/DDBJ whole genome shotgun (WGS) entry which is preliminary data.</text>
</comment>
<protein>
    <submittedName>
        <fullName evidence="1">Uncharacterized protein</fullName>
    </submittedName>
</protein>
<keyword evidence="2" id="KW-1185">Reference proteome</keyword>
<dbReference type="Proteomes" id="UP001239111">
    <property type="component" value="Chromosome 1"/>
</dbReference>
<evidence type="ECO:0000313" key="2">
    <source>
        <dbReference type="Proteomes" id="UP001239111"/>
    </source>
</evidence>
<dbReference type="EMBL" id="CM056741">
    <property type="protein sequence ID" value="KAJ8682575.1"/>
    <property type="molecule type" value="Genomic_DNA"/>
</dbReference>
<accession>A0ACC2PLC5</accession>